<dbReference type="PANTHER" id="PTHR11360">
    <property type="entry name" value="MONOCARBOXYLATE TRANSPORTER"/>
    <property type="match status" value="1"/>
</dbReference>
<dbReference type="Pfam" id="PF07690">
    <property type="entry name" value="MFS_1"/>
    <property type="match status" value="1"/>
</dbReference>
<dbReference type="Gene3D" id="1.20.1250.20">
    <property type="entry name" value="MFS general substrate transporter like domains"/>
    <property type="match status" value="2"/>
</dbReference>
<evidence type="ECO:0000313" key="6">
    <source>
        <dbReference type="EMBL" id="CDG96552.1"/>
    </source>
</evidence>
<dbReference type="AlphaFoldDB" id="A0A077NE95"/>
<feature type="domain" description="Major facilitator superfamily (MFS) profile" evidence="5">
    <location>
        <begin position="29"/>
        <end position="424"/>
    </location>
</feature>
<feature type="transmembrane region" description="Helical" evidence="4">
    <location>
        <begin position="312"/>
        <end position="330"/>
    </location>
</feature>
<feature type="transmembrane region" description="Helical" evidence="4">
    <location>
        <begin position="336"/>
        <end position="358"/>
    </location>
</feature>
<evidence type="ECO:0000313" key="7">
    <source>
        <dbReference type="Proteomes" id="UP000028511"/>
    </source>
</evidence>
<feature type="transmembrane region" description="Helical" evidence="4">
    <location>
        <begin position="27"/>
        <end position="56"/>
    </location>
</feature>
<feature type="transmembrane region" description="Helical" evidence="4">
    <location>
        <begin position="397"/>
        <end position="419"/>
    </location>
</feature>
<evidence type="ECO:0000256" key="3">
    <source>
        <dbReference type="ARBA" id="ARBA00023136"/>
    </source>
</evidence>
<organism evidence="6 7">
    <name type="scientific">Xenorhabdus bovienii str. puntauvense</name>
    <dbReference type="NCBI Taxonomy" id="1398201"/>
    <lineage>
        <taxon>Bacteria</taxon>
        <taxon>Pseudomonadati</taxon>
        <taxon>Pseudomonadota</taxon>
        <taxon>Gammaproteobacteria</taxon>
        <taxon>Enterobacterales</taxon>
        <taxon>Morganellaceae</taxon>
        <taxon>Xenorhabdus</taxon>
    </lineage>
</organism>
<dbReference type="HOGENOM" id="CLU_001265_59_9_6"/>
<dbReference type="InterPro" id="IPR011701">
    <property type="entry name" value="MFS"/>
</dbReference>
<evidence type="ECO:0000259" key="5">
    <source>
        <dbReference type="PROSITE" id="PS50850"/>
    </source>
</evidence>
<feature type="transmembrane region" description="Helical" evidence="4">
    <location>
        <begin position="95"/>
        <end position="112"/>
    </location>
</feature>
<dbReference type="InterPro" id="IPR050327">
    <property type="entry name" value="Proton-linked_MCT"/>
</dbReference>
<feature type="transmembrane region" description="Helical" evidence="4">
    <location>
        <begin position="184"/>
        <end position="204"/>
    </location>
</feature>
<dbReference type="Proteomes" id="UP000028511">
    <property type="component" value="Unassembled WGS sequence"/>
</dbReference>
<proteinExistence type="predicted"/>
<keyword evidence="1 4" id="KW-0812">Transmembrane</keyword>
<gene>
    <name evidence="6" type="ORF">XBP1_2170017</name>
</gene>
<evidence type="ECO:0000256" key="4">
    <source>
        <dbReference type="SAM" id="Phobius"/>
    </source>
</evidence>
<feature type="transmembrane region" description="Helical" evidence="4">
    <location>
        <begin position="245"/>
        <end position="268"/>
    </location>
</feature>
<keyword evidence="3 4" id="KW-0472">Membrane</keyword>
<accession>A0A077NE95</accession>
<feature type="transmembrane region" description="Helical" evidence="4">
    <location>
        <begin position="370"/>
        <end position="391"/>
    </location>
</feature>
<keyword evidence="2 4" id="KW-1133">Transmembrane helix</keyword>
<feature type="transmembrane region" description="Helical" evidence="4">
    <location>
        <begin position="118"/>
        <end position="142"/>
    </location>
</feature>
<dbReference type="InterPro" id="IPR020846">
    <property type="entry name" value="MFS_dom"/>
</dbReference>
<dbReference type="InterPro" id="IPR036259">
    <property type="entry name" value="MFS_trans_sf"/>
</dbReference>
<comment type="caution">
    <text evidence="6">The sequence shown here is derived from an EMBL/GenBank/DDBJ whole genome shotgun (WGS) entry which is preliminary data.</text>
</comment>
<evidence type="ECO:0000256" key="2">
    <source>
        <dbReference type="ARBA" id="ARBA00022989"/>
    </source>
</evidence>
<feature type="transmembrane region" description="Helical" evidence="4">
    <location>
        <begin position="280"/>
        <end position="300"/>
    </location>
</feature>
<feature type="transmembrane region" description="Helical" evidence="4">
    <location>
        <begin position="68"/>
        <end position="88"/>
    </location>
</feature>
<protein>
    <recommendedName>
        <fullName evidence="5">Major facilitator superfamily (MFS) profile domain-containing protein</fullName>
    </recommendedName>
</protein>
<dbReference type="PANTHER" id="PTHR11360:SF290">
    <property type="entry name" value="MONOCARBOXYLATE MFS PERMEASE"/>
    <property type="match status" value="1"/>
</dbReference>
<reference evidence="6" key="1">
    <citation type="submission" date="2013-07" db="EMBL/GenBank/DDBJ databases">
        <title>Sub-species coevolution in mutualistic symbiosis.</title>
        <authorList>
            <person name="Murfin K."/>
            <person name="Klassen J."/>
            <person name="Lee M."/>
            <person name="Forst S."/>
            <person name="Stock P."/>
            <person name="Goodrich-Blair H."/>
        </authorList>
    </citation>
    <scope>NUCLEOTIDE SEQUENCE [LARGE SCALE GENOMIC DNA]</scope>
    <source>
        <strain evidence="6">Puntauvense</strain>
    </source>
</reference>
<dbReference type="EMBL" id="CBSW010000132">
    <property type="protein sequence ID" value="CDG96552.1"/>
    <property type="molecule type" value="Genomic_DNA"/>
</dbReference>
<evidence type="ECO:0000256" key="1">
    <source>
        <dbReference type="ARBA" id="ARBA00022692"/>
    </source>
</evidence>
<dbReference type="SUPFAM" id="SSF103473">
    <property type="entry name" value="MFS general substrate transporter"/>
    <property type="match status" value="1"/>
</dbReference>
<name>A0A077NE95_XENBV</name>
<dbReference type="PROSITE" id="PS50850">
    <property type="entry name" value="MFS"/>
    <property type="match status" value="1"/>
</dbReference>
<dbReference type="GO" id="GO:0022857">
    <property type="term" value="F:transmembrane transporter activity"/>
    <property type="evidence" value="ECO:0007669"/>
    <property type="project" value="InterPro"/>
</dbReference>
<feature type="transmembrane region" description="Helical" evidence="4">
    <location>
        <begin position="154"/>
        <end position="172"/>
    </location>
</feature>
<sequence length="438" mass="48562">MLFLVVYSLYGVTMSIQHDKFGRTYQWFLLVLLGMVYFLSTATTFTSLGVVLPSMINELGWNWTSAGLGFSLLGLTCGLSSFLPTLFIRKIGVRFTLFIGLLIFLAGFYHLYNTHVISSYFIGTALLGVGFTFLATVPGTYVISRLYEKQSLAFGFYFTIGGLGGVIGPWIYFLATRVWGTWRMHWMISAIVLTVFVLLTIFILQEGKREVAHAKAVNQKHNSQNPLKIYRTKQRWTARRALRTWQFYAIAATYTAFLWCGITVNSFAVAHIIENGFSEAIAAGLLSSMAFINAFSRLAGGAVGEWLDPKKLLIGSLTVIIIGLIALSIASSWPFLIGFTLFVGMGYGMTFLASSVLLANYFGRKPYLELFSVMNLISTLACLAPFFAGAIKDYSGSFTSAFLIIAIPVCVVLVVTLMMKPPAQKMKKRLVDNSPFTE</sequence>